<name>A0A1W1H8D0_9BACT</name>
<organism evidence="1 2">
    <name type="scientific">Desulfamplus magnetovallimortis</name>
    <dbReference type="NCBI Taxonomy" id="1246637"/>
    <lineage>
        <taxon>Bacteria</taxon>
        <taxon>Pseudomonadati</taxon>
        <taxon>Thermodesulfobacteriota</taxon>
        <taxon>Desulfobacteria</taxon>
        <taxon>Desulfobacterales</taxon>
        <taxon>Desulfobacteraceae</taxon>
        <taxon>Desulfamplus</taxon>
    </lineage>
</organism>
<sequence length="75" mass="8672">MSRYERCLFSHSQQPIYENTMACFISQFTLSGEKILGSGNLSQKSVKYLWSHMKDANTIMKNTKGRQFCLPFSLL</sequence>
<dbReference type="AlphaFoldDB" id="A0A1W1H8D0"/>
<accession>A0A1W1H8D0</accession>
<evidence type="ECO:0000313" key="1">
    <source>
        <dbReference type="EMBL" id="SLM28638.1"/>
    </source>
</evidence>
<evidence type="ECO:0000313" key="2">
    <source>
        <dbReference type="Proteomes" id="UP000191931"/>
    </source>
</evidence>
<keyword evidence="2" id="KW-1185">Reference proteome</keyword>
<proteinExistence type="predicted"/>
<protein>
    <submittedName>
        <fullName evidence="1">Uncharacterized protein</fullName>
    </submittedName>
</protein>
<dbReference type="EMBL" id="FWEV01000050">
    <property type="protein sequence ID" value="SLM28638.1"/>
    <property type="molecule type" value="Genomic_DNA"/>
</dbReference>
<reference evidence="1 2" key="1">
    <citation type="submission" date="2017-03" db="EMBL/GenBank/DDBJ databases">
        <authorList>
            <person name="Afonso C.L."/>
            <person name="Miller P.J."/>
            <person name="Scott M.A."/>
            <person name="Spackman E."/>
            <person name="Goraichik I."/>
            <person name="Dimitrov K.M."/>
            <person name="Suarez D.L."/>
            <person name="Swayne D.E."/>
        </authorList>
    </citation>
    <scope>NUCLEOTIDE SEQUENCE [LARGE SCALE GENOMIC DNA]</scope>
    <source>
        <strain evidence="1">PRJEB14757</strain>
    </source>
</reference>
<gene>
    <name evidence="1" type="ORF">MTBBW1_1430010</name>
</gene>
<dbReference type="Proteomes" id="UP000191931">
    <property type="component" value="Unassembled WGS sequence"/>
</dbReference>